<evidence type="ECO:0000313" key="2">
    <source>
        <dbReference type="EMBL" id="BEH03486.1"/>
    </source>
</evidence>
<organism evidence="2 3">
    <name type="scientific">Brooklawnia propionicigenes</name>
    <dbReference type="NCBI Taxonomy" id="3041175"/>
    <lineage>
        <taxon>Bacteria</taxon>
        <taxon>Bacillati</taxon>
        <taxon>Actinomycetota</taxon>
        <taxon>Actinomycetes</taxon>
        <taxon>Propionibacteriales</taxon>
        <taxon>Propionibacteriaceae</taxon>
        <taxon>Brooklawnia</taxon>
    </lineage>
</organism>
<dbReference type="RefSeq" id="WP_286266028.1">
    <property type="nucleotide sequence ID" value="NZ_AP028056.1"/>
</dbReference>
<feature type="transmembrane region" description="Helical" evidence="1">
    <location>
        <begin position="209"/>
        <end position="229"/>
    </location>
</feature>
<proteinExistence type="predicted"/>
<feature type="transmembrane region" description="Helical" evidence="1">
    <location>
        <begin position="124"/>
        <end position="139"/>
    </location>
</feature>
<sequence length="238" mass="25101">MIWSDLAAQVWQRLLDSLKVAPPDLDDRLIWVIVAAGVVVLSPLWKWVRPTVTVIHELGHALVGVVCGRRFRGFVISPDMSGHAITKGPARGPGMVLTLAAGYPMPGLVGAVLIWAAVSGRADLVLLVAIVALCIGLVMSRSLYTAGTMVAMLTIAVVLWWRAAATWNAAVVCGLGVVVLLGAWRHLVAVAGSRAPRQDPGALARLTGIPAAIWTLMFALILGACSWWAGRVIVAGLG</sequence>
<dbReference type="EMBL" id="AP028056">
    <property type="protein sequence ID" value="BEH03486.1"/>
    <property type="molecule type" value="Genomic_DNA"/>
</dbReference>
<keyword evidence="3" id="KW-1185">Reference proteome</keyword>
<accession>A0AAN0K9J0</accession>
<dbReference type="AlphaFoldDB" id="A0AAN0K9J0"/>
<keyword evidence="1" id="KW-0472">Membrane</keyword>
<gene>
    <name evidence="2" type="ORF">brsh051_27670</name>
</gene>
<keyword evidence="1" id="KW-1133">Transmembrane helix</keyword>
<name>A0AAN0K9J0_9ACTN</name>
<evidence type="ECO:0000313" key="3">
    <source>
        <dbReference type="Proteomes" id="UP001431656"/>
    </source>
</evidence>
<keyword evidence="1" id="KW-0812">Transmembrane</keyword>
<feature type="transmembrane region" description="Helical" evidence="1">
    <location>
        <begin position="29"/>
        <end position="48"/>
    </location>
</feature>
<protein>
    <submittedName>
        <fullName evidence="2">M50 family metallopeptidase</fullName>
    </submittedName>
</protein>
<evidence type="ECO:0000256" key="1">
    <source>
        <dbReference type="SAM" id="Phobius"/>
    </source>
</evidence>
<dbReference type="Pfam" id="PF13398">
    <property type="entry name" value="Peptidase_M50B"/>
    <property type="match status" value="1"/>
</dbReference>
<reference evidence="2" key="1">
    <citation type="journal article" date="2024" name="Int. J. Syst. Evol. Microbiol.">
        <title>Brooklawnia propionicigenes sp. nov., a facultatively anaerobic, propionate-producing bacterium isolated from a methanogenic reactor treating waste from cattle farms.</title>
        <authorList>
            <person name="Akita Y."/>
            <person name="Ueki A."/>
            <person name="Tonouchi A."/>
            <person name="Sugawara Y."/>
            <person name="Honma S."/>
            <person name="Kaku N."/>
            <person name="Ueki K."/>
        </authorList>
    </citation>
    <scope>NUCLEOTIDE SEQUENCE</scope>
    <source>
        <strain evidence="2">SH051</strain>
    </source>
</reference>
<dbReference type="Proteomes" id="UP001431656">
    <property type="component" value="Chromosome"/>
</dbReference>
<feature type="transmembrane region" description="Helical" evidence="1">
    <location>
        <begin position="169"/>
        <end position="188"/>
    </location>
</feature>
<dbReference type="KEGG" id="broo:brsh051_27670"/>
<dbReference type="InterPro" id="IPR049500">
    <property type="entry name" value="Peptidase_M50B-like"/>
</dbReference>
<feature type="transmembrane region" description="Helical" evidence="1">
    <location>
        <begin position="96"/>
        <end position="118"/>
    </location>
</feature>